<dbReference type="EMBL" id="JTDV01000010">
    <property type="protein sequence ID" value="KJD32172.1"/>
    <property type="molecule type" value="Genomic_DNA"/>
</dbReference>
<organism evidence="6 7">
    <name type="scientific">Neotamlana nanhaiensis</name>
    <dbReference type="NCBI Taxonomy" id="1382798"/>
    <lineage>
        <taxon>Bacteria</taxon>
        <taxon>Pseudomonadati</taxon>
        <taxon>Bacteroidota</taxon>
        <taxon>Flavobacteriia</taxon>
        <taxon>Flavobacteriales</taxon>
        <taxon>Flavobacteriaceae</taxon>
        <taxon>Neotamlana</taxon>
    </lineage>
</organism>
<accession>A0A0D7VZY7</accession>
<gene>
    <name evidence="5" type="ORF">PK35_11240</name>
    <name evidence="6" type="ORF">PK35_12125</name>
</gene>
<evidence type="ECO:0000313" key="6">
    <source>
        <dbReference type="EMBL" id="KJD32334.1"/>
    </source>
</evidence>
<dbReference type="Proteomes" id="UP000032361">
    <property type="component" value="Unassembled WGS sequence"/>
</dbReference>
<evidence type="ECO:0000313" key="5">
    <source>
        <dbReference type="EMBL" id="KJD32172.1"/>
    </source>
</evidence>
<evidence type="ECO:0008006" key="8">
    <source>
        <dbReference type="Google" id="ProtNLM"/>
    </source>
</evidence>
<name>A0A0D7VZY7_9FLAO</name>
<dbReference type="STRING" id="1382798.PK35_11240"/>
<protein>
    <recommendedName>
        <fullName evidence="8">DUF4114 domain-containing protein</fullName>
    </recommendedName>
</protein>
<keyword evidence="7" id="KW-1185">Reference proteome</keyword>
<feature type="signal peptide" evidence="2">
    <location>
        <begin position="1"/>
        <end position="18"/>
    </location>
</feature>
<dbReference type="RefSeq" id="WP_044626817.1">
    <property type="nucleotide sequence ID" value="NZ_JTDV01000010.1"/>
</dbReference>
<comment type="caution">
    <text evidence="6">The sequence shown here is derived from an EMBL/GenBank/DDBJ whole genome shotgun (WGS) entry which is preliminary data.</text>
</comment>
<dbReference type="InterPro" id="IPR026444">
    <property type="entry name" value="Secre_tail"/>
</dbReference>
<dbReference type="NCBIfam" id="TIGR04183">
    <property type="entry name" value="Por_Secre_tail"/>
    <property type="match status" value="1"/>
</dbReference>
<dbReference type="EMBL" id="JTDV01000010">
    <property type="protein sequence ID" value="KJD32334.1"/>
    <property type="molecule type" value="Genomic_DNA"/>
</dbReference>
<dbReference type="InterPro" id="IPR025193">
    <property type="entry name" value="DUF4114"/>
</dbReference>
<dbReference type="Pfam" id="PF18962">
    <property type="entry name" value="Por_Secre_tail"/>
    <property type="match status" value="1"/>
</dbReference>
<dbReference type="AlphaFoldDB" id="A0A0D7VZY7"/>
<sequence>MKKILQLLILIVSVFSFAQNFNYLGDYTYDGTPLYLEPTSDVIDDATMQMVSNSLPEGYPVPDYNPHYISSGYDTDIVIEKPADVWVTFVDEGAGYRNVLGFYTYNINDPNPVMPTDQDITIIFPNVSAVGSGGGLQPGNKVKIGTFQPDTVIGWVLLANAWNGSLVTWGHWQLYSNTEFNPEADEHLRHHNVLLADPENDRVILGFEDIRRDYSSCDNDFNDAIFYVTANPYDAIKTTNLPEVVPESTTITSANLGGLESNGNLASKIAKRNFKRKIMGKVADKKILQKTYAKGKSGKNSGTNSLEKYLPETGMYGNETAYVSSPDDLLGITNAQEVFSVDLYQDSNRVSAVLATKTVGGVYDHSKAICDRLNSSSLEDIRTVTVRGHNVINSEIKRATGETEYTLSFSVKLEAESNKLFSFWNIDQYPEGDYNNFQIWGSSFSQVFAIANHIIDTFTSEKALTSTLVEDKIPSVFVKSGYYSNGKIHLNIINKTATTSLIFNGNVAETEVSNHSNIQQNIALSGAYNEVISVDTGVLFDIGFSLATNTSAQKDALYLADGPWGLDYLDEAANINTFLVDNEASNYSDNVYEVNRQPMVSGSVRDNVNLFRHILPGDQTLNVSEFTSVQFEIFNSQPVEIVLMPEELTDWNNRLRYTLPANSTETMHVINFSDFKDANGNSADITNIKTIVFSVLGNYSTLQPFTLSISELAFSSEASLSNTQVEEAEGLNTYPNPFTTKTTVQLKSNAQFVDIKVYDMLGRTVDTQHILTHGKAITYSAPNLSRGLYKFKLIDSNKRVYSGTFMKE</sequence>
<dbReference type="Pfam" id="PF13448">
    <property type="entry name" value="DUF4114"/>
    <property type="match status" value="1"/>
</dbReference>
<dbReference type="OrthoDB" id="1204817at2"/>
<evidence type="ECO:0000313" key="7">
    <source>
        <dbReference type="Proteomes" id="UP000032361"/>
    </source>
</evidence>
<dbReference type="PATRIC" id="fig|1382798.3.peg.805"/>
<feature type="chain" id="PRO_5007397963" description="DUF4114 domain-containing protein" evidence="2">
    <location>
        <begin position="19"/>
        <end position="808"/>
    </location>
</feature>
<keyword evidence="1 2" id="KW-0732">Signal</keyword>
<evidence type="ECO:0000259" key="3">
    <source>
        <dbReference type="Pfam" id="PF13448"/>
    </source>
</evidence>
<feature type="domain" description="Secretion system C-terminal sorting" evidence="4">
    <location>
        <begin position="734"/>
        <end position="800"/>
    </location>
</feature>
<evidence type="ECO:0000259" key="4">
    <source>
        <dbReference type="Pfam" id="PF18962"/>
    </source>
</evidence>
<reference evidence="6 7" key="1">
    <citation type="journal article" date="2015" name="Antonie Van Leeuwenhoek">
        <title>Tamlana nanhaiensis sp. nov., isolated from surface seawater collected from the South China Sea.</title>
        <authorList>
            <person name="Liu X."/>
            <person name="Lai Q."/>
            <person name="Du Y."/>
            <person name="Li G."/>
            <person name="Sun F."/>
            <person name="Shao Z."/>
        </authorList>
    </citation>
    <scope>NUCLEOTIDE SEQUENCE [LARGE SCALE GENOMIC DNA]</scope>
    <source>
        <strain evidence="6 7">FHC16</strain>
    </source>
</reference>
<feature type="domain" description="DUF4114" evidence="3">
    <location>
        <begin position="147"/>
        <end position="231"/>
    </location>
</feature>
<evidence type="ECO:0000256" key="1">
    <source>
        <dbReference type="ARBA" id="ARBA00022729"/>
    </source>
</evidence>
<proteinExistence type="predicted"/>
<evidence type="ECO:0000256" key="2">
    <source>
        <dbReference type="SAM" id="SignalP"/>
    </source>
</evidence>